<dbReference type="InterPro" id="IPR027417">
    <property type="entry name" value="P-loop_NTPase"/>
</dbReference>
<keyword evidence="3" id="KW-1185">Reference proteome</keyword>
<dbReference type="EMBL" id="JABERG010000016">
    <property type="protein sequence ID" value="NNH88199.1"/>
    <property type="molecule type" value="Genomic_DNA"/>
</dbReference>
<accession>A0ABX1V3I9</accession>
<dbReference type="Gene3D" id="3.40.50.300">
    <property type="entry name" value="P-loop containing nucleotide triphosphate hydrolases"/>
    <property type="match status" value="1"/>
</dbReference>
<gene>
    <name evidence="2" type="ORF">HLH13_10895</name>
</gene>
<comment type="caution">
    <text evidence="2">The sequence shown here is derived from an EMBL/GenBank/DDBJ whole genome shotgun (WGS) entry which is preliminary data.</text>
</comment>
<dbReference type="InterPro" id="IPR045455">
    <property type="entry name" value="NrS-1_pol-like_helicase"/>
</dbReference>
<evidence type="ECO:0000259" key="1">
    <source>
        <dbReference type="Pfam" id="PF19263"/>
    </source>
</evidence>
<name>A0ABX1V3I9_9GAMM</name>
<evidence type="ECO:0000313" key="2">
    <source>
        <dbReference type="EMBL" id="NNH88199.1"/>
    </source>
</evidence>
<evidence type="ECO:0000313" key="3">
    <source>
        <dbReference type="Proteomes" id="UP000546536"/>
    </source>
</evidence>
<dbReference type="Pfam" id="PF19263">
    <property type="entry name" value="DUF5906"/>
    <property type="match status" value="1"/>
</dbReference>
<feature type="domain" description="NrS-1 polymerase-like helicase" evidence="1">
    <location>
        <begin position="297"/>
        <end position="406"/>
    </location>
</feature>
<reference evidence="2 3" key="1">
    <citation type="submission" date="2020-04" db="EMBL/GenBank/DDBJ databases">
        <title>Acinetobacter Taxon 24.</title>
        <authorList>
            <person name="Nemec A."/>
            <person name="Radolfova-Krizova L."/>
            <person name="Higgins P.G."/>
            <person name="Spanelova P."/>
        </authorList>
    </citation>
    <scope>NUCLEOTIDE SEQUENCE [LARGE SCALE GENOMIC DNA]</scope>
    <source>
        <strain evidence="2 3">ANC 4279</strain>
    </source>
</reference>
<dbReference type="Proteomes" id="UP000546536">
    <property type="component" value="Unassembled WGS sequence"/>
</dbReference>
<proteinExistence type="predicted"/>
<organism evidence="2 3">
    <name type="scientific">Acinetobacter terrae</name>
    <dbReference type="NCBI Taxonomy" id="2731247"/>
    <lineage>
        <taxon>Bacteria</taxon>
        <taxon>Pseudomonadati</taxon>
        <taxon>Pseudomonadota</taxon>
        <taxon>Gammaproteobacteria</taxon>
        <taxon>Moraxellales</taxon>
        <taxon>Moraxellaceae</taxon>
        <taxon>Acinetobacter</taxon>
        <taxon>Acinetobacter Taxon 24</taxon>
    </lineage>
</organism>
<sequence>MQVAQPHSYTDFNDLHVNFGLGEVKAQLESALSSFAFPPAPPNNFANNFQGQMLENDAIPESIWDGCENEGGEGGGISSENVEQISESLTIDQCLARFCLIEGDSKFWDMHRKRVIKKNAFIEMLGKETFKKWSEHTKRKLIDPDAVKSVLNADTNKVAEDIIDRFIMLEGTLESWDTVRRERVKNATIKENFNRAFDVWIKSDKRKMIYHKDLVFNPTMQIRDGQINMFDGLPMAPMMTDTDQMIPFKSAHDMCKPILELLMHLCDDKDVMYWILKWLAYPLQNQGSKMATSILVHGEVQGAGKSLFFGKVMREIYGRYCVTLGQNGLESIYTDWAEQKLYCLFEEIFNNKSKFGMMGLIKHMITGETIRIDKKFMSGYEQSNHINCVFLSNDTQPLPLEEKDRRFLVVWPESKLSTDLKDRVMACIDNGGIEAFYTYLLQIPLADFGSHTEPPMTKAKQKIINYGLPNWKLFLQQWSEKELSWPYQCCLSQDLFSAYMAWCRQNNEKPLPSNKFLGLLSSQPGISKRHGRFYEKTGHSVSSKEVQKMLVYVGEKPAELKMVDWLTSQVHSFSDKLHGDAPGVF</sequence>
<protein>
    <recommendedName>
        <fullName evidence="1">NrS-1 polymerase-like helicase domain-containing protein</fullName>
    </recommendedName>
</protein>